<accession>X1ARY2</accession>
<evidence type="ECO:0000313" key="1">
    <source>
        <dbReference type="EMBL" id="GAG85445.1"/>
    </source>
</evidence>
<sequence>MLLSEQIQLKKSEELSNLCHLAKNLYNKANYLVRLRYFFLLNPDILDFEWLKGLKNNLISKSSLPSNVDQIKKNT</sequence>
<reference evidence="1" key="1">
    <citation type="journal article" date="2014" name="Front. Microbiol.">
        <title>High frequency of phylogenetically diverse reductive dehalogenase-homologous genes in deep subseafloor sedimentary metagenomes.</title>
        <authorList>
            <person name="Kawai M."/>
            <person name="Futagami T."/>
            <person name="Toyoda A."/>
            <person name="Takaki Y."/>
            <person name="Nishi S."/>
            <person name="Hori S."/>
            <person name="Arai W."/>
            <person name="Tsubouchi T."/>
            <person name="Morono Y."/>
            <person name="Uchiyama I."/>
            <person name="Ito T."/>
            <person name="Fujiyama A."/>
            <person name="Inagaki F."/>
            <person name="Takami H."/>
        </authorList>
    </citation>
    <scope>NUCLEOTIDE SEQUENCE</scope>
    <source>
        <strain evidence="1">Expedition CK06-06</strain>
    </source>
</reference>
<protein>
    <submittedName>
        <fullName evidence="1">Uncharacterized protein</fullName>
    </submittedName>
</protein>
<proteinExistence type="predicted"/>
<dbReference type="AlphaFoldDB" id="X1ARY2"/>
<name>X1ARY2_9ZZZZ</name>
<gene>
    <name evidence="1" type="ORF">S01H4_32089</name>
</gene>
<comment type="caution">
    <text evidence="1">The sequence shown here is derived from an EMBL/GenBank/DDBJ whole genome shotgun (WGS) entry which is preliminary data.</text>
</comment>
<organism evidence="1">
    <name type="scientific">marine sediment metagenome</name>
    <dbReference type="NCBI Taxonomy" id="412755"/>
    <lineage>
        <taxon>unclassified sequences</taxon>
        <taxon>metagenomes</taxon>
        <taxon>ecological metagenomes</taxon>
    </lineage>
</organism>
<dbReference type="EMBL" id="BART01016727">
    <property type="protein sequence ID" value="GAG85445.1"/>
    <property type="molecule type" value="Genomic_DNA"/>
</dbReference>